<dbReference type="PANTHER" id="PTHR43756:SF6">
    <property type="entry name" value="CLUSTER-BINDING PROTEIN, PUTATIVE (AFU_ORTHOLOGUE AFUA_6G03920)-RELATED"/>
    <property type="match status" value="1"/>
</dbReference>
<dbReference type="InterPro" id="IPR036922">
    <property type="entry name" value="Rieske_2Fe-2S_sf"/>
</dbReference>
<keyword evidence="4" id="KW-0408">Iron</keyword>
<dbReference type="PRINTS" id="PR00090">
    <property type="entry name" value="RNGDIOXGNASE"/>
</dbReference>
<accession>A0A9N9LS81</accession>
<dbReference type="Gene3D" id="2.102.10.10">
    <property type="entry name" value="Rieske [2Fe-2S] iron-sulphur domain"/>
    <property type="match status" value="1"/>
</dbReference>
<keyword evidence="7" id="KW-0472">Membrane</keyword>
<evidence type="ECO:0000256" key="3">
    <source>
        <dbReference type="ARBA" id="ARBA00023002"/>
    </source>
</evidence>
<dbReference type="InterPro" id="IPR017941">
    <property type="entry name" value="Rieske_2Fe-2S"/>
</dbReference>
<dbReference type="Pfam" id="PF00355">
    <property type="entry name" value="Rieske"/>
    <property type="match status" value="1"/>
</dbReference>
<dbReference type="AlphaFoldDB" id="A0A9N9LS81"/>
<keyword evidence="10" id="KW-1185">Reference proteome</keyword>
<organism evidence="9 10">
    <name type="scientific">Hymenoscyphus albidus</name>
    <dbReference type="NCBI Taxonomy" id="595503"/>
    <lineage>
        <taxon>Eukaryota</taxon>
        <taxon>Fungi</taxon>
        <taxon>Dikarya</taxon>
        <taxon>Ascomycota</taxon>
        <taxon>Pezizomycotina</taxon>
        <taxon>Leotiomycetes</taxon>
        <taxon>Helotiales</taxon>
        <taxon>Helotiaceae</taxon>
        <taxon>Hymenoscyphus</taxon>
    </lineage>
</organism>
<sequence>MESLSHFLYSAALVLFFAAGFILRSSHLGKYLSSFGVSVFPCPESKNSLEASRLKNCKTATPLVPSYSIDWWKNESLFQLEKRAIFSKTWLFVTHACRFQKAGDYRTFEIVGFSVIVILGKDNQLRAFQNVCRHRAYQVAKKECGSSMVLGCRYHGWSYNTKGKLIKAPEFENVPNFDKNQNSLWEVKLETRNGFVFINMKSTEHTQTLHLDDSETVIASLRSNDLKCVGEWKIEGRFNWKLADISLLPNQAAGITSWLSFSRFTHRKGVLGHTAVFKSESSGSLLTLRFLPNSATSTTVECTFYKESSADRESEFASLGKAVQDKIKDLEQRQKRLLQARNNRNFAEETTSANFDQQTEIRKILKTHADAEHELGEKIYPAAQSQSVTSEGKRDDDFCRDLGVGEGRRSVCSASAQGLLDW</sequence>
<keyword evidence="6" id="KW-0175">Coiled coil</keyword>
<keyword evidence="3" id="KW-0560">Oxidoreductase</keyword>
<dbReference type="PROSITE" id="PS51296">
    <property type="entry name" value="RIESKE"/>
    <property type="match status" value="1"/>
</dbReference>
<keyword evidence="1" id="KW-0001">2Fe-2S</keyword>
<feature type="domain" description="Rieske" evidence="8">
    <location>
        <begin position="91"/>
        <end position="198"/>
    </location>
</feature>
<evidence type="ECO:0000256" key="6">
    <source>
        <dbReference type="SAM" id="Coils"/>
    </source>
</evidence>
<evidence type="ECO:0000256" key="4">
    <source>
        <dbReference type="ARBA" id="ARBA00023004"/>
    </source>
</evidence>
<dbReference type="EMBL" id="CAJVRM010000380">
    <property type="protein sequence ID" value="CAG8980345.1"/>
    <property type="molecule type" value="Genomic_DNA"/>
</dbReference>
<proteinExistence type="predicted"/>
<evidence type="ECO:0000313" key="9">
    <source>
        <dbReference type="EMBL" id="CAG8980345.1"/>
    </source>
</evidence>
<evidence type="ECO:0000256" key="5">
    <source>
        <dbReference type="ARBA" id="ARBA00023014"/>
    </source>
</evidence>
<gene>
    <name evidence="9" type="ORF">HYALB_00011449</name>
</gene>
<dbReference type="GO" id="GO:0016491">
    <property type="term" value="F:oxidoreductase activity"/>
    <property type="evidence" value="ECO:0007669"/>
    <property type="project" value="UniProtKB-KW"/>
</dbReference>
<evidence type="ECO:0000256" key="2">
    <source>
        <dbReference type="ARBA" id="ARBA00022723"/>
    </source>
</evidence>
<dbReference type="Proteomes" id="UP000701801">
    <property type="component" value="Unassembled WGS sequence"/>
</dbReference>
<feature type="coiled-coil region" evidence="6">
    <location>
        <begin position="320"/>
        <end position="350"/>
    </location>
</feature>
<evidence type="ECO:0000313" key="10">
    <source>
        <dbReference type="Proteomes" id="UP000701801"/>
    </source>
</evidence>
<keyword evidence="7" id="KW-0812">Transmembrane</keyword>
<protein>
    <recommendedName>
        <fullName evidence="8">Rieske domain-containing protein</fullName>
    </recommendedName>
</protein>
<dbReference type="GO" id="GO:0046872">
    <property type="term" value="F:metal ion binding"/>
    <property type="evidence" value="ECO:0007669"/>
    <property type="project" value="UniProtKB-KW"/>
</dbReference>
<name>A0A9N9LS81_9HELO</name>
<dbReference type="CDD" id="cd03469">
    <property type="entry name" value="Rieske_RO_Alpha_N"/>
    <property type="match status" value="1"/>
</dbReference>
<dbReference type="OrthoDB" id="426882at2759"/>
<dbReference type="InterPro" id="IPR001663">
    <property type="entry name" value="Rng_hydr_dOase-A"/>
</dbReference>
<dbReference type="GO" id="GO:0051537">
    <property type="term" value="F:2 iron, 2 sulfur cluster binding"/>
    <property type="evidence" value="ECO:0007669"/>
    <property type="project" value="UniProtKB-KW"/>
</dbReference>
<evidence type="ECO:0000259" key="8">
    <source>
        <dbReference type="PROSITE" id="PS51296"/>
    </source>
</evidence>
<evidence type="ECO:0000256" key="7">
    <source>
        <dbReference type="SAM" id="Phobius"/>
    </source>
</evidence>
<keyword evidence="5" id="KW-0411">Iron-sulfur</keyword>
<dbReference type="PANTHER" id="PTHR43756">
    <property type="entry name" value="CHOLINE MONOOXYGENASE, CHLOROPLASTIC"/>
    <property type="match status" value="1"/>
</dbReference>
<evidence type="ECO:0000256" key="1">
    <source>
        <dbReference type="ARBA" id="ARBA00022714"/>
    </source>
</evidence>
<reference evidence="9" key="1">
    <citation type="submission" date="2021-07" db="EMBL/GenBank/DDBJ databases">
        <authorList>
            <person name="Durling M."/>
        </authorList>
    </citation>
    <scope>NUCLEOTIDE SEQUENCE</scope>
</reference>
<keyword evidence="7" id="KW-1133">Transmembrane helix</keyword>
<dbReference type="SUPFAM" id="SSF50022">
    <property type="entry name" value="ISP domain"/>
    <property type="match status" value="1"/>
</dbReference>
<keyword evidence="2" id="KW-0479">Metal-binding</keyword>
<comment type="caution">
    <text evidence="9">The sequence shown here is derived from an EMBL/GenBank/DDBJ whole genome shotgun (WGS) entry which is preliminary data.</text>
</comment>
<feature type="transmembrane region" description="Helical" evidence="7">
    <location>
        <begin position="6"/>
        <end position="23"/>
    </location>
</feature>